<dbReference type="InterPro" id="IPR018201">
    <property type="entry name" value="Ketoacyl_synth_AS"/>
</dbReference>
<dbReference type="GO" id="GO:0005886">
    <property type="term" value="C:plasma membrane"/>
    <property type="evidence" value="ECO:0007669"/>
    <property type="project" value="TreeGrafter"/>
</dbReference>
<evidence type="ECO:0000313" key="7">
    <source>
        <dbReference type="Proteomes" id="UP000238762"/>
    </source>
</evidence>
<evidence type="ECO:0000313" key="6">
    <source>
        <dbReference type="EMBL" id="PSB03927.1"/>
    </source>
</evidence>
<dbReference type="Gene3D" id="3.40.47.10">
    <property type="match status" value="1"/>
</dbReference>
<dbReference type="GO" id="GO:0004312">
    <property type="term" value="F:fatty acid synthase activity"/>
    <property type="evidence" value="ECO:0007669"/>
    <property type="project" value="TreeGrafter"/>
</dbReference>
<dbReference type="InterPro" id="IPR020841">
    <property type="entry name" value="PKS_Beta-ketoAc_synthase_dom"/>
</dbReference>
<dbReference type="EMBL" id="PVWJ01000021">
    <property type="protein sequence ID" value="PSB03927.1"/>
    <property type="molecule type" value="Genomic_DNA"/>
</dbReference>
<dbReference type="GO" id="GO:0071770">
    <property type="term" value="P:DIM/DIP cell wall layer assembly"/>
    <property type="evidence" value="ECO:0007669"/>
    <property type="project" value="TreeGrafter"/>
</dbReference>
<dbReference type="SUPFAM" id="SSF53901">
    <property type="entry name" value="Thiolase-like"/>
    <property type="match status" value="1"/>
</dbReference>
<accession>A0A2T1C705</accession>
<dbReference type="InterPro" id="IPR014030">
    <property type="entry name" value="Ketoacyl_synth_N"/>
</dbReference>
<dbReference type="InterPro" id="IPR016039">
    <property type="entry name" value="Thiolase-like"/>
</dbReference>
<dbReference type="InterPro" id="IPR032821">
    <property type="entry name" value="PKS_assoc"/>
</dbReference>
<keyword evidence="2" id="KW-0597">Phosphoprotein</keyword>
<sequence>MTLSAERIDYRELLQKAYVELQKSRAQVQEMRSQQTEPIAIVGMSCRFPGGANSPNAYWKLLKEGKSGIKEIPGDRWDVDSYYDADFNAPGKMYVRSGGFIDGVDTFDPQFFGISEREAAGIDPQQRLLLEVAWEALENAGQTLDKATFKETGTFIGSFMDDYLRLNTGNRKQIDAYNSLGTLRCMTAGRLAYLLNLQGPTMQLDTACSSSLVAVHLACQSLRARECNMALAGGVNLMLSPDVTIGLCKLRALATDGRCKTFDATADGYVRGEGCGVIVLKRLSSALADGDNILATIRGSAINHDGASNGLTAPNGVAQEAVIRKALANAGVQPSEIQYVETHGTGTSLGDPIEVLALGKVLSEARTTEQPLTIGSVKTNFGHLESAAGMASLMKVVLSLQNQQIPPHLHLKDPNPYIPWQKFPLLVPQKLTPWSAKEGTRLAGVSSFGMSGTNVHLIVEQGEN</sequence>
<evidence type="ECO:0000256" key="3">
    <source>
        <dbReference type="ARBA" id="ARBA00022679"/>
    </source>
</evidence>
<keyword evidence="7" id="KW-1185">Reference proteome</keyword>
<dbReference type="RefSeq" id="WP_106287762.1">
    <property type="nucleotide sequence ID" value="NZ_CAWNTC010000230.1"/>
</dbReference>
<gene>
    <name evidence="6" type="ORF">C7B64_06060</name>
</gene>
<evidence type="ECO:0000256" key="1">
    <source>
        <dbReference type="ARBA" id="ARBA00022450"/>
    </source>
</evidence>
<evidence type="ECO:0000259" key="5">
    <source>
        <dbReference type="PROSITE" id="PS52004"/>
    </source>
</evidence>
<dbReference type="Pfam" id="PF00109">
    <property type="entry name" value="ketoacyl-synt"/>
    <property type="match status" value="1"/>
</dbReference>
<dbReference type="InterPro" id="IPR050091">
    <property type="entry name" value="PKS_NRPS_Biosynth_Enz"/>
</dbReference>
<dbReference type="AlphaFoldDB" id="A0A2T1C705"/>
<comment type="caution">
    <text evidence="6">The sequence shown here is derived from an EMBL/GenBank/DDBJ whole genome shotgun (WGS) entry which is preliminary data.</text>
</comment>
<keyword evidence="1" id="KW-0596">Phosphopantetheine</keyword>
<dbReference type="Pfam" id="PF02801">
    <property type="entry name" value="Ketoacyl-synt_C"/>
    <property type="match status" value="1"/>
</dbReference>
<dbReference type="InterPro" id="IPR014031">
    <property type="entry name" value="Ketoacyl_synth_C"/>
</dbReference>
<dbReference type="GO" id="GO:0005737">
    <property type="term" value="C:cytoplasm"/>
    <property type="evidence" value="ECO:0007669"/>
    <property type="project" value="TreeGrafter"/>
</dbReference>
<dbReference type="CDD" id="cd00833">
    <property type="entry name" value="PKS"/>
    <property type="match status" value="1"/>
</dbReference>
<dbReference type="PROSITE" id="PS00606">
    <property type="entry name" value="KS3_1"/>
    <property type="match status" value="1"/>
</dbReference>
<reference evidence="6 7" key="1">
    <citation type="submission" date="2018-02" db="EMBL/GenBank/DDBJ databases">
        <authorList>
            <person name="Cohen D.B."/>
            <person name="Kent A.D."/>
        </authorList>
    </citation>
    <scope>NUCLEOTIDE SEQUENCE [LARGE SCALE GENOMIC DNA]</scope>
    <source>
        <strain evidence="6 7">CCAP 1448/3</strain>
    </source>
</reference>
<dbReference type="PROSITE" id="PS52004">
    <property type="entry name" value="KS3_2"/>
    <property type="match status" value="1"/>
</dbReference>
<dbReference type="PANTHER" id="PTHR43775">
    <property type="entry name" value="FATTY ACID SYNTHASE"/>
    <property type="match status" value="1"/>
</dbReference>
<evidence type="ECO:0000256" key="2">
    <source>
        <dbReference type="ARBA" id="ARBA00022553"/>
    </source>
</evidence>
<dbReference type="OrthoDB" id="499075at2"/>
<dbReference type="SMART" id="SM00825">
    <property type="entry name" value="PKS_KS"/>
    <property type="match status" value="1"/>
</dbReference>
<proteinExistence type="inferred from homology"/>
<dbReference type="FunFam" id="3.40.47.10:FF:000019">
    <property type="entry name" value="Polyketide synthase type I"/>
    <property type="match status" value="1"/>
</dbReference>
<dbReference type="GO" id="GO:0004315">
    <property type="term" value="F:3-oxoacyl-[acyl-carrier-protein] synthase activity"/>
    <property type="evidence" value="ECO:0007669"/>
    <property type="project" value="InterPro"/>
</dbReference>
<comment type="similarity">
    <text evidence="4">Belongs to the thiolase-like superfamily. Beta-ketoacyl-ACP synthases family.</text>
</comment>
<dbReference type="Proteomes" id="UP000238762">
    <property type="component" value="Unassembled WGS sequence"/>
</dbReference>
<dbReference type="GO" id="GO:0006633">
    <property type="term" value="P:fatty acid biosynthetic process"/>
    <property type="evidence" value="ECO:0007669"/>
    <property type="project" value="InterPro"/>
</dbReference>
<keyword evidence="3 4" id="KW-0808">Transferase</keyword>
<organism evidence="6 7">
    <name type="scientific">Merismopedia glauca CCAP 1448/3</name>
    <dbReference type="NCBI Taxonomy" id="1296344"/>
    <lineage>
        <taxon>Bacteria</taxon>
        <taxon>Bacillati</taxon>
        <taxon>Cyanobacteriota</taxon>
        <taxon>Cyanophyceae</taxon>
        <taxon>Synechococcales</taxon>
        <taxon>Merismopediaceae</taxon>
        <taxon>Merismopedia</taxon>
    </lineage>
</organism>
<feature type="domain" description="Ketosynthase family 3 (KS3)" evidence="5">
    <location>
        <begin position="36"/>
        <end position="461"/>
    </location>
</feature>
<protein>
    <recommendedName>
        <fullName evidence="5">Ketosynthase family 3 (KS3) domain-containing protein</fullName>
    </recommendedName>
</protein>
<name>A0A2T1C705_9CYAN</name>
<evidence type="ECO:0000256" key="4">
    <source>
        <dbReference type="RuleBase" id="RU003694"/>
    </source>
</evidence>
<dbReference type="PANTHER" id="PTHR43775:SF37">
    <property type="entry name" value="SI:DKEY-61P9.11"/>
    <property type="match status" value="1"/>
</dbReference>
<dbReference type="Pfam" id="PF16197">
    <property type="entry name" value="KAsynt_C_assoc"/>
    <property type="match status" value="1"/>
</dbReference>
<reference evidence="6 7" key="2">
    <citation type="submission" date="2018-03" db="EMBL/GenBank/DDBJ databases">
        <title>The ancient ancestry and fast evolution of plastids.</title>
        <authorList>
            <person name="Moore K.R."/>
            <person name="Magnabosco C."/>
            <person name="Momper L."/>
            <person name="Gold D.A."/>
            <person name="Bosak T."/>
            <person name="Fournier G.P."/>
        </authorList>
    </citation>
    <scope>NUCLEOTIDE SEQUENCE [LARGE SCALE GENOMIC DNA]</scope>
    <source>
        <strain evidence="6 7">CCAP 1448/3</strain>
    </source>
</reference>